<keyword evidence="1" id="KW-0472">Membrane</keyword>
<protein>
    <submittedName>
        <fullName evidence="2">Uncharacterized protein</fullName>
    </submittedName>
</protein>
<reference evidence="2 3" key="1">
    <citation type="submission" date="2016-02" db="EMBL/GenBank/DDBJ databases">
        <title>Paenibacillus sp. LPB0068, isolated from Crassostrea gigas.</title>
        <authorList>
            <person name="Shin S.-K."/>
            <person name="Yi H."/>
        </authorList>
    </citation>
    <scope>NUCLEOTIDE SEQUENCE [LARGE SCALE GENOMIC DNA]</scope>
    <source>
        <strain evidence="2 3">LPB0068</strain>
    </source>
</reference>
<organism evidence="2 3">
    <name type="scientific">Paenibacillus crassostreae</name>
    <dbReference type="NCBI Taxonomy" id="1763538"/>
    <lineage>
        <taxon>Bacteria</taxon>
        <taxon>Bacillati</taxon>
        <taxon>Bacillota</taxon>
        <taxon>Bacilli</taxon>
        <taxon>Bacillales</taxon>
        <taxon>Paenibacillaceae</taxon>
        <taxon>Paenibacillus</taxon>
    </lineage>
</organism>
<evidence type="ECO:0000313" key="3">
    <source>
        <dbReference type="Proteomes" id="UP000077134"/>
    </source>
</evidence>
<sequence length="94" mass="10529">MEGIMYIFLAISLITLCILIYIFLGLFGIKILSKKVFKGTFDNTKLLLVVTLLVSLSLVLIYAYHGSKIILFPLVINLGVALRTYIEMKKSASK</sequence>
<gene>
    <name evidence="2" type="ORF">PNBC_12495</name>
</gene>
<comment type="caution">
    <text evidence="2">The sequence shown here is derived from an EMBL/GenBank/DDBJ whole genome shotgun (WGS) entry which is preliminary data.</text>
</comment>
<dbReference type="KEGG" id="pcx:LPB68_01460"/>
<feature type="transmembrane region" description="Helical" evidence="1">
    <location>
        <begin position="69"/>
        <end position="86"/>
    </location>
</feature>
<name>A0A167DVX0_9BACL</name>
<accession>A0A167DVX0</accession>
<feature type="transmembrane region" description="Helical" evidence="1">
    <location>
        <begin position="6"/>
        <end position="32"/>
    </location>
</feature>
<keyword evidence="1" id="KW-1133">Transmembrane helix</keyword>
<evidence type="ECO:0000313" key="2">
    <source>
        <dbReference type="EMBL" id="OAB74839.1"/>
    </source>
</evidence>
<dbReference type="Proteomes" id="UP000077134">
    <property type="component" value="Unassembled WGS sequence"/>
</dbReference>
<dbReference type="EMBL" id="LSFN01000014">
    <property type="protein sequence ID" value="OAB74839.1"/>
    <property type="molecule type" value="Genomic_DNA"/>
</dbReference>
<keyword evidence="3" id="KW-1185">Reference proteome</keyword>
<feature type="transmembrane region" description="Helical" evidence="1">
    <location>
        <begin position="44"/>
        <end position="63"/>
    </location>
</feature>
<proteinExistence type="predicted"/>
<evidence type="ECO:0000256" key="1">
    <source>
        <dbReference type="SAM" id="Phobius"/>
    </source>
</evidence>
<keyword evidence="1" id="KW-0812">Transmembrane</keyword>
<dbReference type="AlphaFoldDB" id="A0A167DVX0"/>